<reference evidence="6" key="3">
    <citation type="journal article" date="2019" name="Microbiol. Resour. Announc.">
        <title>Draft Genome Sequences of Type Strains of Gordonibacter faecihominis, Paraeggerthella hongkongensis, Parvibacter caecicola,Slackia equolifaciens, Slackia faecicanis, and Slackia isoflavoniconvertens.</title>
        <authorList>
            <person name="Danylec N."/>
            <person name="Stoll D.A."/>
            <person name="Dotsch A."/>
            <person name="Huch M."/>
        </authorList>
    </citation>
    <scope>NUCLEOTIDE SEQUENCE</scope>
    <source>
        <strain evidence="6">DSM 16107</strain>
    </source>
</reference>
<dbReference type="RefSeq" id="WP_114545152.1">
    <property type="nucleotide sequence ID" value="NZ_PPTT01000003.1"/>
</dbReference>
<dbReference type="EMBL" id="PPTT01000003">
    <property type="protein sequence ID" value="RDB71125.1"/>
    <property type="molecule type" value="Genomic_DNA"/>
</dbReference>
<dbReference type="PROSITE" id="PS51257">
    <property type="entry name" value="PROKAR_LIPOPROTEIN"/>
    <property type="match status" value="1"/>
</dbReference>
<dbReference type="InterPro" id="IPR000297">
    <property type="entry name" value="PPIase_PpiC"/>
</dbReference>
<dbReference type="GO" id="GO:0003755">
    <property type="term" value="F:peptidyl-prolyl cis-trans isomerase activity"/>
    <property type="evidence" value="ECO:0007669"/>
    <property type="project" value="UniProtKB-KW"/>
</dbReference>
<dbReference type="SUPFAM" id="SSF54534">
    <property type="entry name" value="FKBP-like"/>
    <property type="match status" value="1"/>
</dbReference>
<evidence type="ECO:0000313" key="6">
    <source>
        <dbReference type="EMBL" id="RNM43290.1"/>
    </source>
</evidence>
<evidence type="ECO:0000313" key="7">
    <source>
        <dbReference type="Proteomes" id="UP000253817"/>
    </source>
</evidence>
<dbReference type="InterPro" id="IPR050245">
    <property type="entry name" value="PrsA_foldase"/>
</dbReference>
<dbReference type="Proteomes" id="UP000253817">
    <property type="component" value="Unassembled WGS sequence"/>
</dbReference>
<dbReference type="Gene3D" id="3.10.50.40">
    <property type="match status" value="1"/>
</dbReference>
<keyword evidence="3" id="KW-0732">Signal</keyword>
<reference evidence="8" key="2">
    <citation type="submission" date="2018-05" db="EMBL/GenBank/DDBJ databases">
        <title>Genome Sequencing of selected type strains of the family Eggerthellaceae.</title>
        <authorList>
            <person name="Danylec N."/>
            <person name="Stoll D.A."/>
            <person name="Doetsch A."/>
            <person name="Huch M."/>
        </authorList>
    </citation>
    <scope>NUCLEOTIDE SEQUENCE [LARGE SCALE GENOMIC DNA]</scope>
    <source>
        <strain evidence="8">DSM 16107</strain>
    </source>
</reference>
<protein>
    <submittedName>
        <fullName evidence="6">Peptidylprolyl isomerase</fullName>
    </submittedName>
</protein>
<dbReference type="EMBL" id="QICC01000002">
    <property type="protein sequence ID" value="RNM43290.1"/>
    <property type="molecule type" value="Genomic_DNA"/>
</dbReference>
<dbReference type="PANTHER" id="PTHR47245:SF2">
    <property type="entry name" value="PEPTIDYL-PROLYL CIS-TRANS ISOMERASE HP_0175-RELATED"/>
    <property type="match status" value="1"/>
</dbReference>
<feature type="domain" description="PpiC" evidence="4">
    <location>
        <begin position="187"/>
        <end position="280"/>
    </location>
</feature>
<comment type="caution">
    <text evidence="6">The sequence shown here is derived from an EMBL/GenBank/DDBJ whole genome shotgun (WGS) entry which is preliminary data.</text>
</comment>
<dbReference type="OrthoDB" id="14196at2"/>
<evidence type="ECO:0000313" key="8">
    <source>
        <dbReference type="Proteomes" id="UP000270112"/>
    </source>
</evidence>
<reference evidence="5 7" key="1">
    <citation type="journal article" date="2018" name="Elife">
        <title>Discovery and characterization of a prevalent human gut bacterial enzyme sufficient for the inactivation of a family of plant toxins.</title>
        <authorList>
            <person name="Koppel N."/>
            <person name="Bisanz J.E."/>
            <person name="Pandelia M.E."/>
            <person name="Turnbaugh P.J."/>
            <person name="Balskus E.P."/>
        </authorList>
    </citation>
    <scope>NUCLEOTIDE SEQUENCE [LARGE SCALE GENOMIC DNA]</scope>
    <source>
        <strain evidence="5 7">DSM 16107</strain>
    </source>
</reference>
<keyword evidence="7" id="KW-1185">Reference proteome</keyword>
<evidence type="ECO:0000256" key="1">
    <source>
        <dbReference type="PROSITE-ProRule" id="PRU00278"/>
    </source>
</evidence>
<feature type="chain" id="PRO_5039041264" evidence="3">
    <location>
        <begin position="25"/>
        <end position="421"/>
    </location>
</feature>
<dbReference type="InterPro" id="IPR046357">
    <property type="entry name" value="PPIase_dom_sf"/>
</dbReference>
<dbReference type="Pfam" id="PF13624">
    <property type="entry name" value="SurA_N_3"/>
    <property type="match status" value="1"/>
</dbReference>
<sequence length="421" mass="44847">MKKTYIMKTVCAVSLTAACAWGLAACSSGTDASAGTGGVAGTVNGVDISEDTITNYIQGVRDQLGASDEEAWGTWLAENDYTPASVRDEVVNSFAQRELVKEAIEEKGITVESSEIDQSIQSVKDNFDSDEKWQAALEQAGMTEESYRSEIEQKLKENKLYASFASEEDPSESDMLQYAQMYASAYDGAKRSSHILFDSSDEATAQEVLDKINSGELDFVDAVKEYSTDTVSAEQDGDVGWNNPSKLISDYKAAVEPLEKGQVSGLVTTQFGIHIIKCTEVYEAPKTTADDGTEKVEITSIDQIPSEWVDTIKTSLQTQKQQDSYNQWLEEITEAADIKVNDMPQGLPYDVDMAKYEAAATDEGTTDGATDGATDGTTDGSDATDGAAENADNAGAADGAADAGDATDSGSGTSDQPAEAA</sequence>
<name>A0A3N0J3E2_9ACTN</name>
<dbReference type="Proteomes" id="UP000270112">
    <property type="component" value="Unassembled WGS sequence"/>
</dbReference>
<organism evidence="6 8">
    <name type="scientific">Eggerthella sinensis</name>
    <dbReference type="NCBI Taxonomy" id="242230"/>
    <lineage>
        <taxon>Bacteria</taxon>
        <taxon>Bacillati</taxon>
        <taxon>Actinomycetota</taxon>
        <taxon>Coriobacteriia</taxon>
        <taxon>Eggerthellales</taxon>
        <taxon>Eggerthellaceae</taxon>
        <taxon>Eggerthella</taxon>
    </lineage>
</organism>
<dbReference type="SUPFAM" id="SSF109998">
    <property type="entry name" value="Triger factor/SurA peptide-binding domain-like"/>
    <property type="match status" value="1"/>
</dbReference>
<feature type="signal peptide" evidence="3">
    <location>
        <begin position="1"/>
        <end position="24"/>
    </location>
</feature>
<evidence type="ECO:0000313" key="5">
    <source>
        <dbReference type="EMBL" id="RDB71125.1"/>
    </source>
</evidence>
<feature type="region of interest" description="Disordered" evidence="2">
    <location>
        <begin position="361"/>
        <end position="421"/>
    </location>
</feature>
<evidence type="ECO:0000256" key="3">
    <source>
        <dbReference type="SAM" id="SignalP"/>
    </source>
</evidence>
<dbReference type="InterPro" id="IPR027304">
    <property type="entry name" value="Trigger_fact/SurA_dom_sf"/>
</dbReference>
<dbReference type="Pfam" id="PF00639">
    <property type="entry name" value="Rotamase"/>
    <property type="match status" value="1"/>
</dbReference>
<evidence type="ECO:0000259" key="4">
    <source>
        <dbReference type="PROSITE" id="PS50198"/>
    </source>
</evidence>
<proteinExistence type="predicted"/>
<gene>
    <name evidence="5" type="ORF">C1876_02515</name>
    <name evidence="6" type="ORF">DMP09_01125</name>
</gene>
<feature type="compositionally biased region" description="Low complexity" evidence="2">
    <location>
        <begin position="361"/>
        <end position="415"/>
    </location>
</feature>
<keyword evidence="1 6" id="KW-0413">Isomerase</keyword>
<dbReference type="PROSITE" id="PS50198">
    <property type="entry name" value="PPIC_PPIASE_2"/>
    <property type="match status" value="1"/>
</dbReference>
<dbReference type="PANTHER" id="PTHR47245">
    <property type="entry name" value="PEPTIDYLPROLYL ISOMERASE"/>
    <property type="match status" value="1"/>
</dbReference>
<evidence type="ECO:0000256" key="2">
    <source>
        <dbReference type="SAM" id="MobiDB-lite"/>
    </source>
</evidence>
<keyword evidence="1" id="KW-0697">Rotamase</keyword>
<dbReference type="Gene3D" id="1.10.4030.10">
    <property type="entry name" value="Porin chaperone SurA, peptide-binding domain"/>
    <property type="match status" value="1"/>
</dbReference>
<dbReference type="AlphaFoldDB" id="A0A3N0J3E2"/>
<accession>A0A3N0J3E2</accession>